<protein>
    <submittedName>
        <fullName evidence="3">CBS-domain-containing membrane protein</fullName>
    </submittedName>
</protein>
<name>A0ABS4UK82_9ACTN</name>
<dbReference type="Gene3D" id="3.10.580.10">
    <property type="entry name" value="CBS-domain"/>
    <property type="match status" value="1"/>
</dbReference>
<dbReference type="Proteomes" id="UP000755585">
    <property type="component" value="Unassembled WGS sequence"/>
</dbReference>
<accession>A0ABS4UK82</accession>
<dbReference type="InterPro" id="IPR046342">
    <property type="entry name" value="CBS_dom_sf"/>
</dbReference>
<evidence type="ECO:0000313" key="4">
    <source>
        <dbReference type="Proteomes" id="UP000755585"/>
    </source>
</evidence>
<evidence type="ECO:0000256" key="1">
    <source>
        <dbReference type="SAM" id="MobiDB-lite"/>
    </source>
</evidence>
<organism evidence="3 4">
    <name type="scientific">Kribbella aluminosa</name>
    <dbReference type="NCBI Taxonomy" id="416017"/>
    <lineage>
        <taxon>Bacteria</taxon>
        <taxon>Bacillati</taxon>
        <taxon>Actinomycetota</taxon>
        <taxon>Actinomycetes</taxon>
        <taxon>Propionibacteriales</taxon>
        <taxon>Kribbellaceae</taxon>
        <taxon>Kribbella</taxon>
    </lineage>
</organism>
<feature type="domain" description="CBS" evidence="2">
    <location>
        <begin position="26"/>
        <end position="55"/>
    </location>
</feature>
<feature type="region of interest" description="Disordered" evidence="1">
    <location>
        <begin position="1"/>
        <end position="26"/>
    </location>
</feature>
<evidence type="ECO:0000259" key="2">
    <source>
        <dbReference type="Pfam" id="PF00571"/>
    </source>
</evidence>
<dbReference type="InterPro" id="IPR000644">
    <property type="entry name" value="CBS_dom"/>
</dbReference>
<dbReference type="SUPFAM" id="SSF54631">
    <property type="entry name" value="CBS-domain pair"/>
    <property type="match status" value="1"/>
</dbReference>
<dbReference type="EMBL" id="JAGINT010000001">
    <property type="protein sequence ID" value="MBP2352062.1"/>
    <property type="molecule type" value="Genomic_DNA"/>
</dbReference>
<reference evidence="3 4" key="1">
    <citation type="submission" date="2021-03" db="EMBL/GenBank/DDBJ databases">
        <title>Sequencing the genomes of 1000 actinobacteria strains.</title>
        <authorList>
            <person name="Klenk H.-P."/>
        </authorList>
    </citation>
    <scope>NUCLEOTIDE SEQUENCE [LARGE SCALE GENOMIC DNA]</scope>
    <source>
        <strain evidence="3 4">DSM 18824</strain>
    </source>
</reference>
<gene>
    <name evidence="3" type="ORF">JOF29_003145</name>
</gene>
<proteinExistence type="predicted"/>
<dbReference type="RefSeq" id="WP_281067240.1">
    <property type="nucleotide sequence ID" value="NZ_BAAAVU010000009.1"/>
</dbReference>
<dbReference type="Pfam" id="PF00571">
    <property type="entry name" value="CBS"/>
    <property type="match status" value="1"/>
</dbReference>
<evidence type="ECO:0000313" key="3">
    <source>
        <dbReference type="EMBL" id="MBP2352062.1"/>
    </source>
</evidence>
<sequence length="96" mass="10700">MENQFPGVTPFNRRLRGTPTVPAGTRKMRDLDVGALPICGEDNRLKGMLTDRDIGREVRRRRYGAVVRVCEQVPVPLHLVFPVPGHHNLFNASGLG</sequence>
<keyword evidence="4" id="KW-1185">Reference proteome</keyword>
<comment type="caution">
    <text evidence="3">The sequence shown here is derived from an EMBL/GenBank/DDBJ whole genome shotgun (WGS) entry which is preliminary data.</text>
</comment>